<reference evidence="3" key="1">
    <citation type="submission" date="2018-01" db="EMBL/GenBank/DDBJ databases">
        <title>An insight into the sialome of Amazonian anophelines.</title>
        <authorList>
            <person name="Ribeiro J.M."/>
            <person name="Scarpassa V."/>
            <person name="Calvo E."/>
        </authorList>
    </citation>
    <scope>NUCLEOTIDE SEQUENCE</scope>
    <source>
        <tissue evidence="3">Salivary glands</tissue>
    </source>
</reference>
<feature type="transmembrane region" description="Helical" evidence="2">
    <location>
        <begin position="6"/>
        <end position="22"/>
    </location>
</feature>
<feature type="region of interest" description="Disordered" evidence="1">
    <location>
        <begin position="163"/>
        <end position="260"/>
    </location>
</feature>
<sequence>MIIFLYLILVLAWALLIIILKCKKARAKRLAEQDELAHAGGPVHVVQIGSNLYDIMSLHRDNYSGVYSCLEHGTIAQHRHQRAATTSVTHSNSAFVGDDGSIYPGNGMVTMEPPPSYDEVIRLPAYYPKVETFVPEMVVPPTTTTTTSPRAAVPSHQYYHHHPHYHHHHQYHQPQQQQPPPSPPVGESLPQSTGPAIMSATDGDGPTVPTGPSVTDAAPPLDTNGNRIKSVPVGVHHPHCTTPSSTTTTGPGVQTPAVGS</sequence>
<organism evidence="3">
    <name type="scientific">Anopheles marajoara</name>
    <dbReference type="NCBI Taxonomy" id="58244"/>
    <lineage>
        <taxon>Eukaryota</taxon>
        <taxon>Metazoa</taxon>
        <taxon>Ecdysozoa</taxon>
        <taxon>Arthropoda</taxon>
        <taxon>Hexapoda</taxon>
        <taxon>Insecta</taxon>
        <taxon>Pterygota</taxon>
        <taxon>Neoptera</taxon>
        <taxon>Endopterygota</taxon>
        <taxon>Diptera</taxon>
        <taxon>Nematocera</taxon>
        <taxon>Culicoidea</taxon>
        <taxon>Culicidae</taxon>
        <taxon>Anophelinae</taxon>
        <taxon>Anopheles</taxon>
    </lineage>
</organism>
<evidence type="ECO:0000313" key="3">
    <source>
        <dbReference type="EMBL" id="MBW57640.1"/>
    </source>
</evidence>
<evidence type="ECO:0000256" key="2">
    <source>
        <dbReference type="SAM" id="Phobius"/>
    </source>
</evidence>
<dbReference type="AlphaFoldDB" id="A0A2M4BX36"/>
<evidence type="ECO:0000256" key="1">
    <source>
        <dbReference type="SAM" id="MobiDB-lite"/>
    </source>
</evidence>
<proteinExistence type="predicted"/>
<keyword evidence="2" id="KW-0472">Membrane</keyword>
<name>A0A2M4BX36_9DIPT</name>
<protein>
    <submittedName>
        <fullName evidence="3">Putative secreted protein</fullName>
    </submittedName>
</protein>
<feature type="compositionally biased region" description="Low complexity" evidence="1">
    <location>
        <begin position="241"/>
        <end position="252"/>
    </location>
</feature>
<keyword evidence="2" id="KW-1133">Transmembrane helix</keyword>
<accession>A0A2M4BX36</accession>
<dbReference type="EMBL" id="GGFJ01008499">
    <property type="protein sequence ID" value="MBW57640.1"/>
    <property type="molecule type" value="Transcribed_RNA"/>
</dbReference>
<keyword evidence="2" id="KW-0812">Transmembrane</keyword>